<dbReference type="PANTHER" id="PTHR24186:SF50">
    <property type="entry name" value="ANKYRIN REPEAT-CONTAINING PROTEIN ITN1-LIKE ISOFORM X1"/>
    <property type="match status" value="1"/>
</dbReference>
<dbReference type="STRING" id="3750.A0A498IWQ9"/>
<dbReference type="SMART" id="SM00248">
    <property type="entry name" value="ANK"/>
    <property type="match status" value="11"/>
</dbReference>
<dbReference type="Gene3D" id="1.25.40.20">
    <property type="entry name" value="Ankyrin repeat-containing domain"/>
    <property type="match status" value="2"/>
</dbReference>
<dbReference type="Proteomes" id="UP000290289">
    <property type="component" value="Chromosome 10"/>
</dbReference>
<evidence type="ECO:0000256" key="3">
    <source>
        <dbReference type="ARBA" id="ARBA00022737"/>
    </source>
</evidence>
<keyword evidence="2 8" id="KW-0812">Transmembrane</keyword>
<accession>A0A498IWQ9</accession>
<dbReference type="PROSITE" id="PS50297">
    <property type="entry name" value="ANK_REP_REGION"/>
    <property type="match status" value="3"/>
</dbReference>
<feature type="domain" description="PGG" evidence="9">
    <location>
        <begin position="708"/>
        <end position="805"/>
    </location>
</feature>
<dbReference type="PANTHER" id="PTHR24186">
    <property type="entry name" value="PROTEIN PHOSPHATASE 1 REGULATORY SUBUNIT"/>
    <property type="match status" value="1"/>
</dbReference>
<feature type="repeat" description="ANK" evidence="7">
    <location>
        <begin position="332"/>
        <end position="364"/>
    </location>
</feature>
<dbReference type="Pfam" id="PF13637">
    <property type="entry name" value="Ank_4"/>
    <property type="match status" value="1"/>
</dbReference>
<evidence type="ECO:0000256" key="6">
    <source>
        <dbReference type="ARBA" id="ARBA00023136"/>
    </source>
</evidence>
<feature type="transmembrane region" description="Helical" evidence="8">
    <location>
        <begin position="749"/>
        <end position="769"/>
    </location>
</feature>
<keyword evidence="5 7" id="KW-0040">ANK repeat</keyword>
<feature type="transmembrane region" description="Helical" evidence="8">
    <location>
        <begin position="239"/>
        <end position="264"/>
    </location>
</feature>
<keyword evidence="11" id="KW-1185">Reference proteome</keyword>
<keyword evidence="6 8" id="KW-0472">Membrane</keyword>
<feature type="repeat" description="ANK" evidence="7">
    <location>
        <begin position="455"/>
        <end position="490"/>
    </location>
</feature>
<dbReference type="AlphaFoldDB" id="A0A498IWQ9"/>
<protein>
    <recommendedName>
        <fullName evidence="9">PGG domain-containing protein</fullName>
    </recommendedName>
</protein>
<evidence type="ECO:0000256" key="2">
    <source>
        <dbReference type="ARBA" id="ARBA00022692"/>
    </source>
</evidence>
<dbReference type="InterPro" id="IPR002110">
    <property type="entry name" value="Ankyrin_rpt"/>
</dbReference>
<proteinExistence type="predicted"/>
<keyword evidence="4 8" id="KW-1133">Transmembrane helix</keyword>
<dbReference type="Pfam" id="PF12796">
    <property type="entry name" value="Ank_2"/>
    <property type="match status" value="3"/>
</dbReference>
<dbReference type="PROSITE" id="PS50088">
    <property type="entry name" value="ANK_REPEAT"/>
    <property type="match status" value="4"/>
</dbReference>
<dbReference type="InterPro" id="IPR026961">
    <property type="entry name" value="PGG_dom"/>
</dbReference>
<reference evidence="10 11" key="1">
    <citation type="submission" date="2018-10" db="EMBL/GenBank/DDBJ databases">
        <title>A high-quality apple genome assembly.</title>
        <authorList>
            <person name="Hu J."/>
        </authorList>
    </citation>
    <scope>NUCLEOTIDE SEQUENCE [LARGE SCALE GENOMIC DNA]</scope>
    <source>
        <strain evidence="11">cv. HFTH1</strain>
        <tissue evidence="10">Young leaf</tissue>
    </source>
</reference>
<evidence type="ECO:0000313" key="10">
    <source>
        <dbReference type="EMBL" id="RXH86544.1"/>
    </source>
</evidence>
<feature type="transmembrane region" description="Helical" evidence="8">
    <location>
        <begin position="818"/>
        <end position="840"/>
    </location>
</feature>
<evidence type="ECO:0000256" key="4">
    <source>
        <dbReference type="ARBA" id="ARBA00022989"/>
    </source>
</evidence>
<evidence type="ECO:0000256" key="7">
    <source>
        <dbReference type="PROSITE-ProRule" id="PRU00023"/>
    </source>
</evidence>
<feature type="transmembrane region" description="Helical" evidence="8">
    <location>
        <begin position="712"/>
        <end position="729"/>
    </location>
</feature>
<feature type="repeat" description="ANK" evidence="7">
    <location>
        <begin position="596"/>
        <end position="616"/>
    </location>
</feature>
<feature type="transmembrane region" description="Helical" evidence="8">
    <location>
        <begin position="781"/>
        <end position="806"/>
    </location>
</feature>
<organism evidence="10 11">
    <name type="scientific">Malus domestica</name>
    <name type="common">Apple</name>
    <name type="synonym">Pyrus malus</name>
    <dbReference type="NCBI Taxonomy" id="3750"/>
    <lineage>
        <taxon>Eukaryota</taxon>
        <taxon>Viridiplantae</taxon>
        <taxon>Streptophyta</taxon>
        <taxon>Embryophyta</taxon>
        <taxon>Tracheophyta</taxon>
        <taxon>Spermatophyta</taxon>
        <taxon>Magnoliopsida</taxon>
        <taxon>eudicotyledons</taxon>
        <taxon>Gunneridae</taxon>
        <taxon>Pentapetalae</taxon>
        <taxon>rosids</taxon>
        <taxon>fabids</taxon>
        <taxon>Rosales</taxon>
        <taxon>Rosaceae</taxon>
        <taxon>Amygdaloideae</taxon>
        <taxon>Maleae</taxon>
        <taxon>Malus</taxon>
    </lineage>
</organism>
<dbReference type="SUPFAM" id="SSF48403">
    <property type="entry name" value="Ankyrin repeat"/>
    <property type="match status" value="2"/>
</dbReference>
<dbReference type="EMBL" id="RDQH01000336">
    <property type="protein sequence ID" value="RXH86544.1"/>
    <property type="molecule type" value="Genomic_DNA"/>
</dbReference>
<evidence type="ECO:0000256" key="5">
    <source>
        <dbReference type="ARBA" id="ARBA00023043"/>
    </source>
</evidence>
<dbReference type="InterPro" id="IPR036770">
    <property type="entry name" value="Ankyrin_rpt-contain_sf"/>
</dbReference>
<evidence type="ECO:0000256" key="1">
    <source>
        <dbReference type="ARBA" id="ARBA00004141"/>
    </source>
</evidence>
<comment type="subcellular location">
    <subcellularLocation>
        <location evidence="1">Membrane</location>
        <topology evidence="1">Multi-pass membrane protein</topology>
    </subcellularLocation>
</comment>
<evidence type="ECO:0000256" key="8">
    <source>
        <dbReference type="SAM" id="Phobius"/>
    </source>
</evidence>
<feature type="repeat" description="ANK" evidence="7">
    <location>
        <begin position="492"/>
        <end position="524"/>
    </location>
</feature>
<feature type="domain" description="PGG" evidence="9">
    <location>
        <begin position="218"/>
        <end position="266"/>
    </location>
</feature>
<evidence type="ECO:0000313" key="11">
    <source>
        <dbReference type="Proteomes" id="UP000290289"/>
    </source>
</evidence>
<keyword evidence="3" id="KW-0677">Repeat</keyword>
<sequence length="852" mass="94339">MVLDLLMRIFPSAYNWSMIHKILEYSKKERERERSKLAMDPSLYEAAMWGDIGFFTRTACNGDELIDLLHQKTPKDNNKGETPLLIAARVGCSEVAEFLINHAKMLQFRGADQESGEADSEAHKKVLRMTNFDRDTALHIAARYGRGGVAILLIEADPQLCCFTNSTNESPLFLAVGYGFQLIAAFILNRPVSPSFQGINDVTALHAAVTHSNRKAKLALTLPGGYKSNEAAVLQENRFFQMFMVFNCFSFYSSTSVILATFFAKIKTMDPSLYKAATSGDIRFLRSDRFLDQKTPKDNNIFHVAAEFKQADFFKNVPLDVQSSLFWATNKKGDTPLHVAAGVGCHEIVKFLIQHAKETQIHGADQESGPADKDAHKELFRMTNLQKDTALHVAVRNDHGGVVMLLMEADPQLCCFTNGANESPLFLAVRSGSPSIAIYILNHSDPVLPSFHGTNGVTALHAAVTHKHLTGRGIVEMMVSKNPDVIRKADALGWTPLHYAALRGNLEATRVLMQYDSSASYILDKSGISALHVAAYAGCIRVMEEMIRHRPDTCDLLNDKGQTILHAAVLGEQIHVVSYILNNPMFAGLINEADKDGNTPLHLAARYQNREIIRILTDDPKVDKTAINEEFSRAIDFFLGDNSGEQEIFDNQRVLHHLGRSTGVPFFQQQINRDFKKLICPDNDTSCTPAIAADKREKLQAHSDLASKRLDTNLLVGVLIATVTFTAAFTPPGGFKSDGTPVLNENTYFQAFLMFDFISFFFSSLAILNDFLVATVLPIRLAAPASLVQLSIGGMMVAFTSGALAVQPKRQTLTLGDILVSIIFVILFLVAVLPMVKSLFQIIMRKKYPLTL</sequence>
<evidence type="ECO:0000259" key="9">
    <source>
        <dbReference type="Pfam" id="PF13962"/>
    </source>
</evidence>
<gene>
    <name evidence="10" type="ORF">DVH24_021817</name>
</gene>
<name>A0A498IWQ9_MALDO</name>
<dbReference type="Pfam" id="PF13962">
    <property type="entry name" value="PGG"/>
    <property type="match status" value="2"/>
</dbReference>
<comment type="caution">
    <text evidence="10">The sequence shown here is derived from an EMBL/GenBank/DDBJ whole genome shotgun (WGS) entry which is preliminary data.</text>
</comment>
<dbReference type="GO" id="GO:0005886">
    <property type="term" value="C:plasma membrane"/>
    <property type="evidence" value="ECO:0007669"/>
    <property type="project" value="TreeGrafter"/>
</dbReference>